<dbReference type="STRING" id="670154.SAMN04488002_2248"/>
<sequence>MKRHAFDLNITVFAPFLFPGVAAGRYGLDRVALRKKGGDLVLPMDQVRGILLHGVRALAKVTHDPAATTSNIRALFGAESGDATDDTAASLDPLRGSLFLTDLTAPVPASNLKTNTYPRVRIDEDSGAAAEGQLLFVEQLVAPGKDVDFTGELAFYCTDAEAEQRLQLLSAALRITLSVGSYKSIGFGLIKQETSGIVRRTVPAAPVASLPPESRIAWSFTLDRPYLVDATRIANNAYLGSAAIPGGTLKGCLARNLQLLGVDIQTPEMQQGLAALHVSHARPTGSGDRTIPISIVQDSRTQTFHDLLAPHNTEPEFSPSFALDWKSDTERLARGLLGQTEQIDTFEERVHSAINADTGAVVDEKLFSTISVVPDKKGFQSVLDFGGVAADAKKTIADALMRGLEGLGRTGARLGSNVLTPAQDQFSTVSAGEVCLILLSPGLCAQYDDGADAPSAYAVFWQRIFPNSELLDFYAAQSLVGGYQGRRFGLDDGQYRPWLLTNPGSVFKFALDASDVPTANAILARGLARTEIAGTRLTWENCPFVRENGYGEVSVYHPNKNLSEPRAN</sequence>
<dbReference type="EMBL" id="FOYO01000001">
    <property type="protein sequence ID" value="SFR47876.1"/>
    <property type="molecule type" value="Genomic_DNA"/>
</dbReference>
<protein>
    <recommendedName>
        <fullName evidence="2">CRISPR type III-associated protein domain-containing protein</fullName>
    </recommendedName>
</protein>
<evidence type="ECO:0000313" key="4">
    <source>
        <dbReference type="Proteomes" id="UP000199658"/>
    </source>
</evidence>
<organism evidence="3 4">
    <name type="scientific">Litoreibacter janthinus</name>
    <dbReference type="NCBI Taxonomy" id="670154"/>
    <lineage>
        <taxon>Bacteria</taxon>
        <taxon>Pseudomonadati</taxon>
        <taxon>Pseudomonadota</taxon>
        <taxon>Alphaproteobacteria</taxon>
        <taxon>Rhodobacterales</taxon>
        <taxon>Roseobacteraceae</taxon>
        <taxon>Litoreibacter</taxon>
    </lineage>
</organism>
<feature type="domain" description="CRISPR type III-associated protein" evidence="2">
    <location>
        <begin position="15"/>
        <end position="191"/>
    </location>
</feature>
<accession>A0A1I6H076</accession>
<dbReference type="GO" id="GO:0051607">
    <property type="term" value="P:defense response to virus"/>
    <property type="evidence" value="ECO:0007669"/>
    <property type="project" value="UniProtKB-KW"/>
</dbReference>
<keyword evidence="4" id="KW-1185">Reference proteome</keyword>
<keyword evidence="1" id="KW-0051">Antiviral defense</keyword>
<name>A0A1I6H076_9RHOB</name>
<dbReference type="AlphaFoldDB" id="A0A1I6H076"/>
<dbReference type="InterPro" id="IPR052216">
    <property type="entry name" value="CRISPR_Csm3_endoribonuclease"/>
</dbReference>
<dbReference type="PANTHER" id="PTHR35579:SF6">
    <property type="entry name" value="DUF324 DOMAIN-CONTAINING PROTEIN"/>
    <property type="match status" value="1"/>
</dbReference>
<dbReference type="InterPro" id="IPR005537">
    <property type="entry name" value="RAMP_III_fam"/>
</dbReference>
<proteinExistence type="predicted"/>
<dbReference type="Pfam" id="PF03787">
    <property type="entry name" value="RAMPs"/>
    <property type="match status" value="1"/>
</dbReference>
<dbReference type="PANTHER" id="PTHR35579">
    <property type="entry name" value="CRISPR SYSTEM CMS ENDORIBONUCLEASE CSM3"/>
    <property type="match status" value="1"/>
</dbReference>
<evidence type="ECO:0000259" key="2">
    <source>
        <dbReference type="Pfam" id="PF03787"/>
    </source>
</evidence>
<dbReference type="Proteomes" id="UP000199658">
    <property type="component" value="Unassembled WGS sequence"/>
</dbReference>
<reference evidence="4" key="1">
    <citation type="submission" date="2016-10" db="EMBL/GenBank/DDBJ databases">
        <authorList>
            <person name="Varghese N."/>
            <person name="Submissions S."/>
        </authorList>
    </citation>
    <scope>NUCLEOTIDE SEQUENCE [LARGE SCALE GENOMIC DNA]</scope>
    <source>
        <strain evidence="4">DSM 26921</strain>
    </source>
</reference>
<evidence type="ECO:0000313" key="3">
    <source>
        <dbReference type="EMBL" id="SFR47876.1"/>
    </source>
</evidence>
<gene>
    <name evidence="3" type="ORF">SAMN04488002_2248</name>
</gene>
<evidence type="ECO:0000256" key="1">
    <source>
        <dbReference type="ARBA" id="ARBA00023118"/>
    </source>
</evidence>
<dbReference type="OrthoDB" id="7365697at2"/>
<dbReference type="RefSeq" id="WP_090216738.1">
    <property type="nucleotide sequence ID" value="NZ_FOYO01000001.1"/>
</dbReference>